<evidence type="ECO:0000313" key="2">
    <source>
        <dbReference type="EMBL" id="MBL4935380.1"/>
    </source>
</evidence>
<evidence type="ECO:0000256" key="1">
    <source>
        <dbReference type="SAM" id="Phobius"/>
    </source>
</evidence>
<organism evidence="2 3">
    <name type="scientific">Clostridium rhizosphaerae</name>
    <dbReference type="NCBI Taxonomy" id="2803861"/>
    <lineage>
        <taxon>Bacteria</taxon>
        <taxon>Bacillati</taxon>
        <taxon>Bacillota</taxon>
        <taxon>Clostridia</taxon>
        <taxon>Eubacteriales</taxon>
        <taxon>Clostridiaceae</taxon>
        <taxon>Clostridium</taxon>
    </lineage>
</organism>
<evidence type="ECO:0008006" key="4">
    <source>
        <dbReference type="Google" id="ProtNLM"/>
    </source>
</evidence>
<evidence type="ECO:0000313" key="3">
    <source>
        <dbReference type="Proteomes" id="UP000632377"/>
    </source>
</evidence>
<dbReference type="EMBL" id="JAESWC010000002">
    <property type="protein sequence ID" value="MBL4935380.1"/>
    <property type="molecule type" value="Genomic_DNA"/>
</dbReference>
<name>A0ABS1T7V1_9CLOT</name>
<gene>
    <name evidence="2" type="ORF">JK636_06370</name>
</gene>
<dbReference type="Proteomes" id="UP000632377">
    <property type="component" value="Unassembled WGS sequence"/>
</dbReference>
<keyword evidence="1" id="KW-0812">Transmembrane</keyword>
<reference evidence="2 3" key="1">
    <citation type="submission" date="2021-01" db="EMBL/GenBank/DDBJ databases">
        <title>Genome public.</title>
        <authorList>
            <person name="Liu C."/>
            <person name="Sun Q."/>
        </authorList>
    </citation>
    <scope>NUCLEOTIDE SEQUENCE [LARGE SCALE GENOMIC DNA]</scope>
    <source>
        <strain evidence="2 3">YIM B02515</strain>
    </source>
</reference>
<keyword evidence="1" id="KW-0472">Membrane</keyword>
<keyword evidence="3" id="KW-1185">Reference proteome</keyword>
<proteinExistence type="predicted"/>
<keyword evidence="1" id="KW-1133">Transmembrane helix</keyword>
<feature type="transmembrane region" description="Helical" evidence="1">
    <location>
        <begin position="23"/>
        <end position="42"/>
    </location>
</feature>
<protein>
    <recommendedName>
        <fullName evidence="4">DUF304 domain-containing protein</fullName>
    </recommendedName>
</protein>
<feature type="transmembrane region" description="Helical" evidence="1">
    <location>
        <begin position="62"/>
        <end position="86"/>
    </location>
</feature>
<sequence length="181" mass="20647">MNKGAVILKTNIKGILGELIKKVFVILLVSAVCIAASKLRTYVADKFHISGSIFKGEIMGTISMILVYIVLGILFILLAIAVFKFLMVFYELKRVTTIDFDREKIIIQKYDFPFDKEILEKKFNRIVGVEIAQKSIDRTVDAGTVYLEYLVQSKNDSKLRGIEIPYTINPFNLKDKLMEEL</sequence>
<accession>A0ABS1T7V1</accession>
<dbReference type="RefSeq" id="WP_202747975.1">
    <property type="nucleotide sequence ID" value="NZ_JAESWC010000002.1"/>
</dbReference>
<comment type="caution">
    <text evidence="2">The sequence shown here is derived from an EMBL/GenBank/DDBJ whole genome shotgun (WGS) entry which is preliminary data.</text>
</comment>